<dbReference type="EMBL" id="JAWDJR010000024">
    <property type="protein sequence ID" value="KAK9952833.1"/>
    <property type="molecule type" value="Genomic_DNA"/>
</dbReference>
<evidence type="ECO:0000313" key="2">
    <source>
        <dbReference type="EMBL" id="KAK9952834.1"/>
    </source>
</evidence>
<evidence type="ECO:0000313" key="3">
    <source>
        <dbReference type="EMBL" id="KAK9978936.1"/>
    </source>
</evidence>
<name>A0AAW1YW01_CULAL</name>
<dbReference type="EMBL" id="JAWDJR010000003">
    <property type="protein sequence ID" value="KAK9978936.1"/>
    <property type="molecule type" value="Genomic_DNA"/>
</dbReference>
<dbReference type="EMBL" id="JAWDJR010000024">
    <property type="protein sequence ID" value="KAK9952834.1"/>
    <property type="molecule type" value="Genomic_DNA"/>
</dbReference>
<dbReference type="AlphaFoldDB" id="A0AAW1YW01"/>
<protein>
    <submittedName>
        <fullName evidence="1">Uncharacterized protein</fullName>
    </submittedName>
</protein>
<evidence type="ECO:0000313" key="4">
    <source>
        <dbReference type="Proteomes" id="UP001479290"/>
    </source>
</evidence>
<dbReference type="Proteomes" id="UP001479290">
    <property type="component" value="Unassembled WGS sequence"/>
</dbReference>
<keyword evidence="4" id="KW-1185">Reference proteome</keyword>
<reference evidence="1 4" key="1">
    <citation type="submission" date="2024-05" db="EMBL/GenBank/DDBJ databases">
        <title>A high-quality chromosomal-level genome assembly of Topmouth culter (Culter alburnus).</title>
        <authorList>
            <person name="Zhao H."/>
        </authorList>
    </citation>
    <scope>NUCLEOTIDE SEQUENCE [LARGE SCALE GENOMIC DNA]</scope>
    <source>
        <strain evidence="1">CATC2023</strain>
        <tissue evidence="1">Muscle</tissue>
    </source>
</reference>
<evidence type="ECO:0000313" key="1">
    <source>
        <dbReference type="EMBL" id="KAK9952833.1"/>
    </source>
</evidence>
<sequence length="76" mass="8079">MASGVAVHIRDLLWKVTEDELRSLRATNPQIPMASTFDVTSSLVVDAGGETASAPQPEGDFFQALGKAIDAFLICT</sequence>
<accession>A0AAW1YW01</accession>
<gene>
    <name evidence="1" type="ORF">ABG768_018639</name>
    <name evidence="2" type="ORF">ABG768_018640</name>
    <name evidence="3" type="ORF">ABG768_020672</name>
</gene>
<comment type="caution">
    <text evidence="1">The sequence shown here is derived from an EMBL/GenBank/DDBJ whole genome shotgun (WGS) entry which is preliminary data.</text>
</comment>
<organism evidence="1 4">
    <name type="scientific">Culter alburnus</name>
    <name type="common">Topmouth culter</name>
    <dbReference type="NCBI Taxonomy" id="194366"/>
    <lineage>
        <taxon>Eukaryota</taxon>
        <taxon>Metazoa</taxon>
        <taxon>Chordata</taxon>
        <taxon>Craniata</taxon>
        <taxon>Vertebrata</taxon>
        <taxon>Euteleostomi</taxon>
        <taxon>Actinopterygii</taxon>
        <taxon>Neopterygii</taxon>
        <taxon>Teleostei</taxon>
        <taxon>Ostariophysi</taxon>
        <taxon>Cypriniformes</taxon>
        <taxon>Xenocyprididae</taxon>
        <taxon>Xenocypridinae</taxon>
        <taxon>Culter</taxon>
    </lineage>
</organism>
<proteinExistence type="predicted"/>